<feature type="compositionally biased region" description="Acidic residues" evidence="1">
    <location>
        <begin position="1"/>
        <end position="29"/>
    </location>
</feature>
<feature type="region of interest" description="Disordered" evidence="1">
    <location>
        <begin position="245"/>
        <end position="417"/>
    </location>
</feature>
<evidence type="ECO:0000256" key="1">
    <source>
        <dbReference type="SAM" id="MobiDB-lite"/>
    </source>
</evidence>
<dbReference type="EMBL" id="JAULSO010000001">
    <property type="protein sequence ID" value="KAK3695103.1"/>
    <property type="molecule type" value="Genomic_DNA"/>
</dbReference>
<dbReference type="PANTHER" id="PTHR23146:SF0">
    <property type="entry name" value="RNA POLYMERASE-ASSOCIATED PROTEIN LEO1"/>
    <property type="match status" value="1"/>
</dbReference>
<dbReference type="Pfam" id="PF04004">
    <property type="entry name" value="Leo1"/>
    <property type="match status" value="1"/>
</dbReference>
<feature type="compositionally biased region" description="Basic residues" evidence="1">
    <location>
        <begin position="306"/>
        <end position="320"/>
    </location>
</feature>
<accession>A0AAE0XKG9</accession>
<evidence type="ECO:0000313" key="2">
    <source>
        <dbReference type="EMBL" id="KAK3695103.1"/>
    </source>
</evidence>
<feature type="compositionally biased region" description="Acidic residues" evidence="1">
    <location>
        <begin position="390"/>
        <end position="399"/>
    </location>
</feature>
<dbReference type="GO" id="GO:0016593">
    <property type="term" value="C:Cdc73/Paf1 complex"/>
    <property type="evidence" value="ECO:0007669"/>
    <property type="project" value="InterPro"/>
</dbReference>
<organism evidence="2 3">
    <name type="scientific">Podospora appendiculata</name>
    <dbReference type="NCBI Taxonomy" id="314037"/>
    <lineage>
        <taxon>Eukaryota</taxon>
        <taxon>Fungi</taxon>
        <taxon>Dikarya</taxon>
        <taxon>Ascomycota</taxon>
        <taxon>Pezizomycotina</taxon>
        <taxon>Sordariomycetes</taxon>
        <taxon>Sordariomycetidae</taxon>
        <taxon>Sordariales</taxon>
        <taxon>Podosporaceae</taxon>
        <taxon>Podospora</taxon>
    </lineage>
</organism>
<feature type="compositionally biased region" description="Basic and acidic residues" evidence="1">
    <location>
        <begin position="247"/>
        <end position="271"/>
    </location>
</feature>
<comment type="caution">
    <text evidence="2">The sequence shown here is derived from an EMBL/GenBank/DDBJ whole genome shotgun (WGS) entry which is preliminary data.</text>
</comment>
<evidence type="ECO:0000313" key="3">
    <source>
        <dbReference type="Proteomes" id="UP001270362"/>
    </source>
</evidence>
<dbReference type="GO" id="GO:0032968">
    <property type="term" value="P:positive regulation of transcription elongation by RNA polymerase II"/>
    <property type="evidence" value="ECO:0007669"/>
    <property type="project" value="TreeGrafter"/>
</dbReference>
<protein>
    <submittedName>
        <fullName evidence="2">Leo1-like protein-domain-containing protein</fullName>
    </submittedName>
</protein>
<dbReference type="GO" id="GO:1990269">
    <property type="term" value="F:RNA polymerase II C-terminal domain phosphoserine binding"/>
    <property type="evidence" value="ECO:0007669"/>
    <property type="project" value="TreeGrafter"/>
</dbReference>
<name>A0AAE0XKG9_9PEZI</name>
<dbReference type="AlphaFoldDB" id="A0AAE0XKG9"/>
<feature type="compositionally biased region" description="Basic and acidic residues" evidence="1">
    <location>
        <begin position="53"/>
        <end position="66"/>
    </location>
</feature>
<reference evidence="2" key="2">
    <citation type="submission" date="2023-06" db="EMBL/GenBank/DDBJ databases">
        <authorList>
            <consortium name="Lawrence Berkeley National Laboratory"/>
            <person name="Haridas S."/>
            <person name="Hensen N."/>
            <person name="Bonometti L."/>
            <person name="Westerberg I."/>
            <person name="Brannstrom I.O."/>
            <person name="Guillou S."/>
            <person name="Cros-Aarteil S."/>
            <person name="Calhoun S."/>
            <person name="Kuo A."/>
            <person name="Mondo S."/>
            <person name="Pangilinan J."/>
            <person name="Riley R."/>
            <person name="Labutti K."/>
            <person name="Andreopoulos B."/>
            <person name="Lipzen A."/>
            <person name="Chen C."/>
            <person name="Yanf M."/>
            <person name="Daum C."/>
            <person name="Ng V."/>
            <person name="Clum A."/>
            <person name="Steindorff A."/>
            <person name="Ohm R."/>
            <person name="Martin F."/>
            <person name="Silar P."/>
            <person name="Natvig D."/>
            <person name="Lalanne C."/>
            <person name="Gautier V."/>
            <person name="Ament-Velasquez S.L."/>
            <person name="Kruys A."/>
            <person name="Hutchinson M.I."/>
            <person name="Powell A.J."/>
            <person name="Barry K."/>
            <person name="Miller A.N."/>
            <person name="Grigoriev I.V."/>
            <person name="Debuchy R."/>
            <person name="Gladieux P."/>
            <person name="Thoren M.H."/>
            <person name="Johannesson H."/>
        </authorList>
    </citation>
    <scope>NUCLEOTIDE SEQUENCE</scope>
    <source>
        <strain evidence="2">CBS 314.62</strain>
    </source>
</reference>
<feature type="compositionally biased region" description="Acidic residues" evidence="1">
    <location>
        <begin position="340"/>
        <end position="374"/>
    </location>
</feature>
<dbReference type="InterPro" id="IPR007149">
    <property type="entry name" value="Leo1"/>
</dbReference>
<gene>
    <name evidence="2" type="ORF">B0T22DRAFT_454369</name>
</gene>
<reference evidence="2" key="1">
    <citation type="journal article" date="2023" name="Mol. Phylogenet. Evol.">
        <title>Genome-scale phylogeny and comparative genomics of the fungal order Sordariales.</title>
        <authorList>
            <person name="Hensen N."/>
            <person name="Bonometti L."/>
            <person name="Westerberg I."/>
            <person name="Brannstrom I.O."/>
            <person name="Guillou S."/>
            <person name="Cros-Aarteil S."/>
            <person name="Calhoun S."/>
            <person name="Haridas S."/>
            <person name="Kuo A."/>
            <person name="Mondo S."/>
            <person name="Pangilinan J."/>
            <person name="Riley R."/>
            <person name="LaButti K."/>
            <person name="Andreopoulos B."/>
            <person name="Lipzen A."/>
            <person name="Chen C."/>
            <person name="Yan M."/>
            <person name="Daum C."/>
            <person name="Ng V."/>
            <person name="Clum A."/>
            <person name="Steindorff A."/>
            <person name="Ohm R.A."/>
            <person name="Martin F."/>
            <person name="Silar P."/>
            <person name="Natvig D.O."/>
            <person name="Lalanne C."/>
            <person name="Gautier V."/>
            <person name="Ament-Velasquez S.L."/>
            <person name="Kruys A."/>
            <person name="Hutchinson M.I."/>
            <person name="Powell A.J."/>
            <person name="Barry K."/>
            <person name="Miller A.N."/>
            <person name="Grigoriev I.V."/>
            <person name="Debuchy R."/>
            <person name="Gladieux P."/>
            <person name="Hiltunen Thoren M."/>
            <person name="Johannesson H."/>
        </authorList>
    </citation>
    <scope>NUCLEOTIDE SEQUENCE</scope>
    <source>
        <strain evidence="2">CBS 314.62</strain>
    </source>
</reference>
<dbReference type="GO" id="GO:0006368">
    <property type="term" value="P:transcription elongation by RNA polymerase II"/>
    <property type="evidence" value="ECO:0007669"/>
    <property type="project" value="InterPro"/>
</dbReference>
<dbReference type="PANTHER" id="PTHR23146">
    <property type="entry name" value="LEO1 PROTEIN"/>
    <property type="match status" value="1"/>
</dbReference>
<keyword evidence="3" id="KW-1185">Reference proteome</keyword>
<proteinExistence type="predicted"/>
<dbReference type="Proteomes" id="UP001270362">
    <property type="component" value="Unassembled WGS sequence"/>
</dbReference>
<feature type="region of interest" description="Disordered" evidence="1">
    <location>
        <begin position="1"/>
        <end position="66"/>
    </location>
</feature>
<sequence length="417" mass="46515">MSDSEDLVEIPEDGGDDLFGDDGGDDDNPLSEVENALSDRDLDSDRDDDDEDGRNRGRDDHAPQEYREKLVQAVPMYRHRIPKSKDGGLLSLRIPDFLKLNPTEYKSDSWEPSKWDLQNANSENPIPSVLFRRDPKTGRMQSNANIYRWSDGSVTLAVGDEHFEIQTKQLAPPPNKPYQDVHDSHYYAAAAHLTTNSLLIIGHFTEQYTVRPNKGVQDHALEKLKAELASSKPERGSDMIIVTTEDPELHKKQAEQAEKERMKAQRRRETAAARVDGAGRGYKGGALSIGDLEGGRRSGGAAAGGARKRGAPGGGKKIRRRPEYDSDDDLPSGARAGDNYDMEDGFLVDTDEESEEVDDDEEEEEILDDDDEDEAPRPKKRKTKSANVDADADLDDEDAPAASRRRRRIVDDDEEEE</sequence>